<name>A0A6J4V6C6_9BACT</name>
<protein>
    <recommendedName>
        <fullName evidence="1">HMA domain-containing protein</fullName>
    </recommendedName>
</protein>
<dbReference type="InterPro" id="IPR006121">
    <property type="entry name" value="HMA_dom"/>
</dbReference>
<sequence length="73" mass="7737">MSSTIERATLTAPDISCEHCVAAINKAVGALPGVHRVETSEQTKQVQVEYDPGAVALAQIEAALDEEGYPVQK</sequence>
<reference evidence="2" key="1">
    <citation type="submission" date="2020-02" db="EMBL/GenBank/DDBJ databases">
        <authorList>
            <person name="Meier V. D."/>
        </authorList>
    </citation>
    <scope>NUCLEOTIDE SEQUENCE</scope>
    <source>
        <strain evidence="2">AVDCRST_MAG18</strain>
    </source>
</reference>
<dbReference type="CDD" id="cd00371">
    <property type="entry name" value="HMA"/>
    <property type="match status" value="1"/>
</dbReference>
<proteinExistence type="predicted"/>
<evidence type="ECO:0000259" key="1">
    <source>
        <dbReference type="PROSITE" id="PS50846"/>
    </source>
</evidence>
<dbReference type="GO" id="GO:0046872">
    <property type="term" value="F:metal ion binding"/>
    <property type="evidence" value="ECO:0007669"/>
    <property type="project" value="InterPro"/>
</dbReference>
<dbReference type="SUPFAM" id="SSF55008">
    <property type="entry name" value="HMA, heavy metal-associated domain"/>
    <property type="match status" value="1"/>
</dbReference>
<dbReference type="PROSITE" id="PS50846">
    <property type="entry name" value="HMA_2"/>
    <property type="match status" value="1"/>
</dbReference>
<dbReference type="InterPro" id="IPR036163">
    <property type="entry name" value="HMA_dom_sf"/>
</dbReference>
<dbReference type="EMBL" id="CADCWN010000148">
    <property type="protein sequence ID" value="CAA9569944.1"/>
    <property type="molecule type" value="Genomic_DNA"/>
</dbReference>
<dbReference type="AlphaFoldDB" id="A0A6J4V6C6"/>
<accession>A0A6J4V6C6</accession>
<feature type="domain" description="HMA" evidence="1">
    <location>
        <begin position="6"/>
        <end position="72"/>
    </location>
</feature>
<evidence type="ECO:0000313" key="2">
    <source>
        <dbReference type="EMBL" id="CAA9569944.1"/>
    </source>
</evidence>
<gene>
    <name evidence="2" type="ORF">AVDCRST_MAG18-1862</name>
</gene>
<organism evidence="2">
    <name type="scientific">uncultured Thermomicrobiales bacterium</name>
    <dbReference type="NCBI Taxonomy" id="1645740"/>
    <lineage>
        <taxon>Bacteria</taxon>
        <taxon>Pseudomonadati</taxon>
        <taxon>Thermomicrobiota</taxon>
        <taxon>Thermomicrobia</taxon>
        <taxon>Thermomicrobiales</taxon>
        <taxon>environmental samples</taxon>
    </lineage>
</organism>
<dbReference type="Gene3D" id="3.30.70.100">
    <property type="match status" value="1"/>
</dbReference>
<dbReference type="Pfam" id="PF00403">
    <property type="entry name" value="HMA"/>
    <property type="match status" value="1"/>
</dbReference>